<dbReference type="InterPro" id="IPR036291">
    <property type="entry name" value="NAD(P)-bd_dom_sf"/>
</dbReference>
<dbReference type="InterPro" id="IPR020904">
    <property type="entry name" value="Sc_DH/Rdtase_CS"/>
</dbReference>
<dbReference type="AlphaFoldDB" id="A0A372MI49"/>
<dbReference type="CDD" id="cd05233">
    <property type="entry name" value="SDR_c"/>
    <property type="match status" value="1"/>
</dbReference>
<dbReference type="InterPro" id="IPR057326">
    <property type="entry name" value="KR_dom"/>
</dbReference>
<reference evidence="4" key="1">
    <citation type="submission" date="2018-08" db="EMBL/GenBank/DDBJ databases">
        <authorList>
            <person name="Grouzdev D.S."/>
            <person name="Krutkina M.S."/>
        </authorList>
    </citation>
    <scope>NUCLEOTIDE SEQUENCE [LARGE SCALE GENOMIC DNA]</scope>
    <source>
        <strain evidence="4">4-11</strain>
    </source>
</reference>
<evidence type="ECO:0000256" key="1">
    <source>
        <dbReference type="ARBA" id="ARBA00006484"/>
    </source>
</evidence>
<evidence type="ECO:0000259" key="2">
    <source>
        <dbReference type="SMART" id="SM00822"/>
    </source>
</evidence>
<dbReference type="Proteomes" id="UP000264002">
    <property type="component" value="Unassembled WGS sequence"/>
</dbReference>
<dbReference type="InterPro" id="IPR002347">
    <property type="entry name" value="SDR_fam"/>
</dbReference>
<dbReference type="RefSeq" id="WP_117329932.1">
    <property type="nucleotide sequence ID" value="NZ_QUWK01000005.1"/>
</dbReference>
<dbReference type="FunFam" id="3.40.50.720:FF:000084">
    <property type="entry name" value="Short-chain dehydrogenase reductase"/>
    <property type="match status" value="1"/>
</dbReference>
<dbReference type="PANTHER" id="PTHR42879">
    <property type="entry name" value="3-OXOACYL-(ACYL-CARRIER-PROTEIN) REDUCTASE"/>
    <property type="match status" value="1"/>
</dbReference>
<sequence>MEGKRFDSTLEGKLVVVTGASKGIGRGLAEIIATEGARVAVAARDQEALEHVAAGINDQGGECKAFKLDLRRVETIKDCFSRIEDEMGPIDVLVNNAGMGNPIPAEEITEEDWDWMMDLNLKGTFFCCQEAGKRMLSRKKGRIVNISSQASVVAIPHEAVYCASKGGLNMLTKVLAAEWSPRNVTVNAVGPTFVYTPGTAERLDDPAFLEGVLDKIPRGRVATIDDVASAVLYLASDNADMVTGTLLLVDGGWTAL</sequence>
<dbReference type="GO" id="GO:0032787">
    <property type="term" value="P:monocarboxylic acid metabolic process"/>
    <property type="evidence" value="ECO:0007669"/>
    <property type="project" value="UniProtKB-ARBA"/>
</dbReference>
<dbReference type="SUPFAM" id="SSF51735">
    <property type="entry name" value="NAD(P)-binding Rossmann-fold domains"/>
    <property type="match status" value="1"/>
</dbReference>
<dbReference type="InterPro" id="IPR050259">
    <property type="entry name" value="SDR"/>
</dbReference>
<comment type="caution">
    <text evidence="3">The sequence shown here is derived from an EMBL/GenBank/DDBJ whole genome shotgun (WGS) entry which is preliminary data.</text>
</comment>
<feature type="domain" description="Ketoreductase" evidence="2">
    <location>
        <begin position="13"/>
        <end position="192"/>
    </location>
</feature>
<organism evidence="3 4">
    <name type="scientific">Sphaerochaeta halotolerans</name>
    <dbReference type="NCBI Taxonomy" id="2293840"/>
    <lineage>
        <taxon>Bacteria</taxon>
        <taxon>Pseudomonadati</taxon>
        <taxon>Spirochaetota</taxon>
        <taxon>Spirochaetia</taxon>
        <taxon>Spirochaetales</taxon>
        <taxon>Sphaerochaetaceae</taxon>
        <taxon>Sphaerochaeta</taxon>
    </lineage>
</organism>
<dbReference type="PANTHER" id="PTHR42879:SF2">
    <property type="entry name" value="3-OXOACYL-[ACYL-CARRIER-PROTEIN] REDUCTASE FABG"/>
    <property type="match status" value="1"/>
</dbReference>
<evidence type="ECO:0000313" key="3">
    <source>
        <dbReference type="EMBL" id="RFU95123.1"/>
    </source>
</evidence>
<keyword evidence="4" id="KW-1185">Reference proteome</keyword>
<accession>A0A372MI49</accession>
<gene>
    <name evidence="3" type="ORF">DYP60_05720</name>
</gene>
<dbReference type="PROSITE" id="PS00061">
    <property type="entry name" value="ADH_SHORT"/>
    <property type="match status" value="1"/>
</dbReference>
<comment type="similarity">
    <text evidence="1">Belongs to the short-chain dehydrogenases/reductases (SDR) family.</text>
</comment>
<protein>
    <submittedName>
        <fullName evidence="3">SDR family oxidoreductase</fullName>
    </submittedName>
</protein>
<reference evidence="3 4" key="2">
    <citation type="submission" date="2018-09" db="EMBL/GenBank/DDBJ databases">
        <title>Genome of Sphaerochaeta halotolerans strain 4-11.</title>
        <authorList>
            <person name="Nazina T.N."/>
            <person name="Sokolova D.S."/>
        </authorList>
    </citation>
    <scope>NUCLEOTIDE SEQUENCE [LARGE SCALE GENOMIC DNA]</scope>
    <source>
        <strain evidence="3 4">4-11</strain>
    </source>
</reference>
<evidence type="ECO:0000313" key="4">
    <source>
        <dbReference type="Proteomes" id="UP000264002"/>
    </source>
</evidence>
<dbReference type="Pfam" id="PF13561">
    <property type="entry name" value="adh_short_C2"/>
    <property type="match status" value="1"/>
</dbReference>
<dbReference type="PRINTS" id="PR00080">
    <property type="entry name" value="SDRFAMILY"/>
</dbReference>
<dbReference type="NCBIfam" id="NF005559">
    <property type="entry name" value="PRK07231.1"/>
    <property type="match status" value="1"/>
</dbReference>
<name>A0A372MI49_9SPIR</name>
<proteinExistence type="inferred from homology"/>
<dbReference type="PRINTS" id="PR00081">
    <property type="entry name" value="GDHRDH"/>
</dbReference>
<dbReference type="EMBL" id="QUWK01000005">
    <property type="protein sequence ID" value="RFU95123.1"/>
    <property type="molecule type" value="Genomic_DNA"/>
</dbReference>
<dbReference type="Gene3D" id="3.40.50.720">
    <property type="entry name" value="NAD(P)-binding Rossmann-like Domain"/>
    <property type="match status" value="1"/>
</dbReference>
<dbReference type="SMART" id="SM00822">
    <property type="entry name" value="PKS_KR"/>
    <property type="match status" value="1"/>
</dbReference>